<evidence type="ECO:0000256" key="5">
    <source>
        <dbReference type="ARBA" id="ARBA00031248"/>
    </source>
</evidence>
<sequence>MSGVPGQQPEEHAFPGADHAAPQAAGGAAGDSGDIWIIGDLQGCCTPLGQLLEQPEIAGDPAARYWFAGDLVNRGPDSLGALRRVKQMGDRAVAVLGNHDLHLLAVAAGIRPPGKSDTLQDVLDAPDSQELIDWLRHRPLAHYEHRHLLVHAGVLPCWDVPQTLALAAEVEQALRGPGWQEHLAKMYGNRPVQWKDSYHGGKRMRIIINALTRMRMCDAQGHIELPHKGPPSSEAGLMPWFDVPGRAIAAEDTVVFGHWSALGLLLRPDAICLDTGCVWGGKLSALRLRDRRLVQVPCTQYLKPASD</sequence>
<protein>
    <recommendedName>
        <fullName evidence="3">bis(5'-nucleosyl)-tetraphosphatase (symmetrical)</fullName>
        <ecNumber evidence="3">3.6.1.41</ecNumber>
    </recommendedName>
    <alternativeName>
        <fullName evidence="6">Ap4A hydrolase</fullName>
    </alternativeName>
    <alternativeName>
        <fullName evidence="5">Diadenosine 5',5'''-P1,P4-tetraphosphate pyrophosphohydrolase</fullName>
    </alternativeName>
    <alternativeName>
        <fullName evidence="7">Diadenosine tetraphosphatase</fullName>
    </alternativeName>
</protein>
<dbReference type="EC" id="3.6.1.41" evidence="3"/>
<dbReference type="GO" id="GO:0008803">
    <property type="term" value="F:bis(5'-nucleosyl)-tetraphosphatase (symmetrical) activity"/>
    <property type="evidence" value="ECO:0007669"/>
    <property type="project" value="UniProtKB-EC"/>
</dbReference>
<dbReference type="Proteomes" id="UP000214603">
    <property type="component" value="Unassembled WGS sequence"/>
</dbReference>
<evidence type="ECO:0000256" key="8">
    <source>
        <dbReference type="ARBA" id="ARBA00049417"/>
    </source>
</evidence>
<dbReference type="RefSeq" id="WP_088604121.1">
    <property type="nucleotide sequence ID" value="NZ_NJIH01000008.1"/>
</dbReference>
<evidence type="ECO:0000256" key="2">
    <source>
        <dbReference type="ARBA" id="ARBA00005419"/>
    </source>
</evidence>
<evidence type="ECO:0000256" key="7">
    <source>
        <dbReference type="ARBA" id="ARBA00033210"/>
    </source>
</evidence>
<name>A0A225MDS8_9BURK</name>
<dbReference type="InterPro" id="IPR029052">
    <property type="entry name" value="Metallo-depent_PP-like"/>
</dbReference>
<comment type="caution">
    <text evidence="11">The sequence shown here is derived from an EMBL/GenBank/DDBJ whole genome shotgun (WGS) entry which is preliminary data.</text>
</comment>
<evidence type="ECO:0000313" key="11">
    <source>
        <dbReference type="EMBL" id="OWT58210.1"/>
    </source>
</evidence>
<proteinExistence type="inferred from homology"/>
<dbReference type="NCBIfam" id="TIGR00668">
    <property type="entry name" value="apaH"/>
    <property type="match status" value="1"/>
</dbReference>
<keyword evidence="12" id="KW-1185">Reference proteome</keyword>
<dbReference type="InterPro" id="IPR004843">
    <property type="entry name" value="Calcineurin-like_PHP"/>
</dbReference>
<evidence type="ECO:0000256" key="4">
    <source>
        <dbReference type="ARBA" id="ARBA00022801"/>
    </source>
</evidence>
<dbReference type="CDD" id="cd07422">
    <property type="entry name" value="MPP_ApaH"/>
    <property type="match status" value="1"/>
</dbReference>
<dbReference type="OrthoDB" id="9807890at2"/>
<comment type="catalytic activity">
    <reaction evidence="8">
        <text>P(1),P(4)-bis(5'-adenosyl) tetraphosphate + H2O = 2 ADP + 2 H(+)</text>
        <dbReference type="Rhea" id="RHEA:24252"/>
        <dbReference type="ChEBI" id="CHEBI:15377"/>
        <dbReference type="ChEBI" id="CHEBI:15378"/>
        <dbReference type="ChEBI" id="CHEBI:58141"/>
        <dbReference type="ChEBI" id="CHEBI:456216"/>
        <dbReference type="EC" id="3.6.1.41"/>
    </reaction>
</comment>
<evidence type="ECO:0000259" key="10">
    <source>
        <dbReference type="Pfam" id="PF00149"/>
    </source>
</evidence>
<evidence type="ECO:0000256" key="1">
    <source>
        <dbReference type="ARBA" id="ARBA00003413"/>
    </source>
</evidence>
<dbReference type="PIRSF" id="PIRSF000903">
    <property type="entry name" value="B5n-ttraPtase_sm"/>
    <property type="match status" value="1"/>
</dbReference>
<feature type="compositionally biased region" description="Low complexity" evidence="9">
    <location>
        <begin position="16"/>
        <end position="28"/>
    </location>
</feature>
<dbReference type="NCBIfam" id="NF001204">
    <property type="entry name" value="PRK00166.1"/>
    <property type="match status" value="1"/>
</dbReference>
<comment type="similarity">
    <text evidence="2">Belongs to the Ap4A hydrolase family.</text>
</comment>
<dbReference type="Gene3D" id="3.60.21.10">
    <property type="match status" value="1"/>
</dbReference>
<dbReference type="InterPro" id="IPR004617">
    <property type="entry name" value="ApaH"/>
</dbReference>
<dbReference type="AlphaFoldDB" id="A0A225MDS8"/>
<comment type="function">
    <text evidence="1">Hydrolyzes diadenosine 5',5'''-P1,P4-tetraphosphate to yield ADP.</text>
</comment>
<organism evidence="11 12">
    <name type="scientific">Candidimonas nitroreducens</name>
    <dbReference type="NCBI Taxonomy" id="683354"/>
    <lineage>
        <taxon>Bacteria</taxon>
        <taxon>Pseudomonadati</taxon>
        <taxon>Pseudomonadota</taxon>
        <taxon>Betaproteobacteria</taxon>
        <taxon>Burkholderiales</taxon>
        <taxon>Alcaligenaceae</taxon>
        <taxon>Candidimonas</taxon>
    </lineage>
</organism>
<evidence type="ECO:0000256" key="9">
    <source>
        <dbReference type="SAM" id="MobiDB-lite"/>
    </source>
</evidence>
<evidence type="ECO:0000256" key="6">
    <source>
        <dbReference type="ARBA" id="ARBA00032248"/>
    </source>
</evidence>
<dbReference type="EMBL" id="NJIH01000008">
    <property type="protein sequence ID" value="OWT58210.1"/>
    <property type="molecule type" value="Genomic_DNA"/>
</dbReference>
<gene>
    <name evidence="11" type="ORF">CEY11_14515</name>
</gene>
<evidence type="ECO:0000256" key="3">
    <source>
        <dbReference type="ARBA" id="ARBA00012506"/>
    </source>
</evidence>
<keyword evidence="4" id="KW-0378">Hydrolase</keyword>
<accession>A0A225MDS8</accession>
<dbReference type="PANTHER" id="PTHR40942">
    <property type="match status" value="1"/>
</dbReference>
<dbReference type="Pfam" id="PF00149">
    <property type="entry name" value="Metallophos"/>
    <property type="match status" value="1"/>
</dbReference>
<dbReference type="SUPFAM" id="SSF56300">
    <property type="entry name" value="Metallo-dependent phosphatases"/>
    <property type="match status" value="1"/>
</dbReference>
<dbReference type="PANTHER" id="PTHR40942:SF4">
    <property type="entry name" value="CYTOCHROME C5"/>
    <property type="match status" value="1"/>
</dbReference>
<feature type="region of interest" description="Disordered" evidence="9">
    <location>
        <begin position="1"/>
        <end position="28"/>
    </location>
</feature>
<reference evidence="12" key="1">
    <citation type="submission" date="2017-06" db="EMBL/GenBank/DDBJ databases">
        <title>Herbaspirillum phytohormonus sp. nov., isolated from the root nodule of Robinia pseudoacacia in lead-zinc mine.</title>
        <authorList>
            <person name="Fan M."/>
            <person name="Lin Y."/>
        </authorList>
    </citation>
    <scope>NUCLEOTIDE SEQUENCE [LARGE SCALE GENOMIC DNA]</scope>
    <source>
        <strain evidence="12">SC-089</strain>
    </source>
</reference>
<feature type="domain" description="Calcineurin-like phosphoesterase" evidence="10">
    <location>
        <begin position="35"/>
        <end position="177"/>
    </location>
</feature>
<evidence type="ECO:0000313" key="12">
    <source>
        <dbReference type="Proteomes" id="UP000214603"/>
    </source>
</evidence>